<dbReference type="Proteomes" id="UP001497497">
    <property type="component" value="Unassembled WGS sequence"/>
</dbReference>
<accession>A0AAV2HDH9</accession>
<dbReference type="PANTHER" id="PTHR12174">
    <property type="entry name" value="SIGNAL PEPTIDE PEPTIDASE"/>
    <property type="match status" value="1"/>
</dbReference>
<evidence type="ECO:0000256" key="8">
    <source>
        <dbReference type="SAM" id="SignalP"/>
    </source>
</evidence>
<dbReference type="GO" id="GO:0030660">
    <property type="term" value="C:Golgi-associated vesicle membrane"/>
    <property type="evidence" value="ECO:0007669"/>
    <property type="project" value="TreeGrafter"/>
</dbReference>
<dbReference type="PANTHER" id="PTHR12174:SF103">
    <property type="entry name" value="INTRAMEMBRANE PROTEASE (IMPAS) FAMILY"/>
    <property type="match status" value="1"/>
</dbReference>
<comment type="caution">
    <text evidence="9">The sequence shown here is derived from an EMBL/GenBank/DDBJ whole genome shotgun (WGS) entry which is preliminary data.</text>
</comment>
<comment type="subcellular location">
    <subcellularLocation>
        <location evidence="1">Endomembrane system</location>
        <topology evidence="1">Multi-pass membrane protein</topology>
    </subcellularLocation>
</comment>
<feature type="transmembrane region" description="Helical" evidence="7">
    <location>
        <begin position="354"/>
        <end position="376"/>
    </location>
</feature>
<keyword evidence="3 7" id="KW-0812">Transmembrane</keyword>
<evidence type="ECO:0000256" key="5">
    <source>
        <dbReference type="ARBA" id="ARBA00022989"/>
    </source>
</evidence>
<feature type="signal peptide" evidence="8">
    <location>
        <begin position="1"/>
        <end position="24"/>
    </location>
</feature>
<dbReference type="GO" id="GO:0098554">
    <property type="term" value="C:cytoplasmic side of endoplasmic reticulum membrane"/>
    <property type="evidence" value="ECO:0007669"/>
    <property type="project" value="TreeGrafter"/>
</dbReference>
<evidence type="ECO:0000256" key="2">
    <source>
        <dbReference type="ARBA" id="ARBA00006859"/>
    </source>
</evidence>
<dbReference type="AlphaFoldDB" id="A0AAV2HDH9"/>
<dbReference type="GO" id="GO:0098553">
    <property type="term" value="C:lumenal side of endoplasmic reticulum membrane"/>
    <property type="evidence" value="ECO:0007669"/>
    <property type="project" value="TreeGrafter"/>
</dbReference>
<organism evidence="9 10">
    <name type="scientific">Lymnaea stagnalis</name>
    <name type="common">Great pond snail</name>
    <name type="synonym">Helix stagnalis</name>
    <dbReference type="NCBI Taxonomy" id="6523"/>
    <lineage>
        <taxon>Eukaryota</taxon>
        <taxon>Metazoa</taxon>
        <taxon>Spiralia</taxon>
        <taxon>Lophotrochozoa</taxon>
        <taxon>Mollusca</taxon>
        <taxon>Gastropoda</taxon>
        <taxon>Heterobranchia</taxon>
        <taxon>Euthyneura</taxon>
        <taxon>Panpulmonata</taxon>
        <taxon>Hygrophila</taxon>
        <taxon>Lymnaeoidea</taxon>
        <taxon>Lymnaeidae</taxon>
        <taxon>Lymnaea</taxon>
    </lineage>
</organism>
<evidence type="ECO:0000256" key="7">
    <source>
        <dbReference type="SAM" id="Phobius"/>
    </source>
</evidence>
<dbReference type="Pfam" id="PF04258">
    <property type="entry name" value="Peptidase_A22B"/>
    <property type="match status" value="1"/>
</dbReference>
<evidence type="ECO:0000313" key="9">
    <source>
        <dbReference type="EMBL" id="CAL1530178.1"/>
    </source>
</evidence>
<dbReference type="GO" id="GO:0005765">
    <property type="term" value="C:lysosomal membrane"/>
    <property type="evidence" value="ECO:0007669"/>
    <property type="project" value="TreeGrafter"/>
</dbReference>
<dbReference type="GO" id="GO:0042500">
    <property type="term" value="F:aspartic endopeptidase activity, intramembrane cleaving"/>
    <property type="evidence" value="ECO:0007669"/>
    <property type="project" value="InterPro"/>
</dbReference>
<keyword evidence="5 7" id="KW-1133">Transmembrane helix</keyword>
<dbReference type="InterPro" id="IPR007369">
    <property type="entry name" value="Peptidase_A22B_SPP"/>
</dbReference>
<evidence type="ECO:0000313" key="10">
    <source>
        <dbReference type="Proteomes" id="UP001497497"/>
    </source>
</evidence>
<feature type="transmembrane region" description="Helical" evidence="7">
    <location>
        <begin position="480"/>
        <end position="498"/>
    </location>
</feature>
<dbReference type="GO" id="GO:0033619">
    <property type="term" value="P:membrane protein proteolysis"/>
    <property type="evidence" value="ECO:0007669"/>
    <property type="project" value="TreeGrafter"/>
</dbReference>
<keyword evidence="4" id="KW-0378">Hydrolase</keyword>
<evidence type="ECO:0008006" key="11">
    <source>
        <dbReference type="Google" id="ProtNLM"/>
    </source>
</evidence>
<feature type="transmembrane region" description="Helical" evidence="7">
    <location>
        <begin position="303"/>
        <end position="321"/>
    </location>
</feature>
<evidence type="ECO:0000256" key="1">
    <source>
        <dbReference type="ARBA" id="ARBA00004127"/>
    </source>
</evidence>
<reference evidence="9 10" key="1">
    <citation type="submission" date="2024-04" db="EMBL/GenBank/DDBJ databases">
        <authorList>
            <consortium name="Genoscope - CEA"/>
            <person name="William W."/>
        </authorList>
    </citation>
    <scope>NUCLEOTIDE SEQUENCE [LARGE SCALE GENOMIC DNA]</scope>
</reference>
<comment type="similarity">
    <text evidence="2">Belongs to the peptidase A22B family.</text>
</comment>
<keyword evidence="8" id="KW-0732">Signal</keyword>
<dbReference type="SMART" id="SM00730">
    <property type="entry name" value="PSN"/>
    <property type="match status" value="1"/>
</dbReference>
<evidence type="ECO:0000256" key="3">
    <source>
        <dbReference type="ARBA" id="ARBA00022692"/>
    </source>
</evidence>
<evidence type="ECO:0000256" key="6">
    <source>
        <dbReference type="ARBA" id="ARBA00023136"/>
    </source>
</evidence>
<evidence type="ECO:0000256" key="4">
    <source>
        <dbReference type="ARBA" id="ARBA00022801"/>
    </source>
</evidence>
<feature type="chain" id="PRO_5043819418" description="PA domain-containing protein" evidence="8">
    <location>
        <begin position="25"/>
        <end position="544"/>
    </location>
</feature>
<feature type="transmembrane region" description="Helical" evidence="7">
    <location>
        <begin position="175"/>
        <end position="195"/>
    </location>
</feature>
<feature type="transmembrane region" description="Helical" evidence="7">
    <location>
        <begin position="450"/>
        <end position="474"/>
    </location>
</feature>
<feature type="transmembrane region" description="Helical" evidence="7">
    <location>
        <begin position="258"/>
        <end position="282"/>
    </location>
</feature>
<protein>
    <recommendedName>
        <fullName evidence="11">PA domain-containing protein</fullName>
    </recommendedName>
</protein>
<name>A0AAV2HDH9_LYMST</name>
<dbReference type="InterPro" id="IPR006639">
    <property type="entry name" value="Preselin/SPP"/>
</dbReference>
<dbReference type="EMBL" id="CAXITT010000063">
    <property type="protein sequence ID" value="CAL1530178.1"/>
    <property type="molecule type" value="Genomic_DNA"/>
</dbReference>
<keyword evidence="6 7" id="KW-0472">Membrane</keyword>
<feature type="transmembrane region" description="Helical" evidence="7">
    <location>
        <begin position="420"/>
        <end position="438"/>
    </location>
</feature>
<gene>
    <name evidence="9" type="ORF">GSLYS_00004311001</name>
</gene>
<keyword evidence="10" id="KW-1185">Reference proteome</keyword>
<feature type="transmembrane region" description="Helical" evidence="7">
    <location>
        <begin position="229"/>
        <end position="252"/>
    </location>
</feature>
<sequence>MGVVKWVIFVLLSGLSSNLIEIEAQALSSALLDVGSSSFCISYNSDYQKLPETLASPSAVSRQLVDLSKTEGCSIQDLKPLPIPEKAIVAVMRGNCTFIQKATNIEAVNGGAALIVDFKNSSRATVPGGNASDFESINITLATITWNDYKQLLLLGKSVVVRLYAPPVPYWDTNMIVIVIFSTAFVMMGAGWAAYEESQSFKQAKHRVTVPVDSKTSTSSEPQEEQVEFTVCMVVIWFVFICAVIVFLYFFYEQMVYFFIAMFCLAGSYSLYQCLLPIWSHLVPLSYDIPVNRLPCIKTKVKLRSFLLYMPCLTLGIFWAIERHSKYAWTIQDLLGSSFCIFFIHNLRLPNLKVIGVLLILLLVYDVFFVFITPYFTKNGDSIMESVATGGSSHSKESLPMVFLVPILSNAPIIKCRERSYSLLGFGDVIIPGLLIAYNAIFDVKTGTRMVYFICSSVGYLFGMIICMISLIYMNSGQPALLYLVPCTLLTTIVVALMRKELRKLFLGSHYITAKALPSDETQVKDIQDADTNNDCLEEEQPLI</sequence>
<proteinExistence type="inferred from homology"/>
<dbReference type="Gene3D" id="3.50.30.30">
    <property type="match status" value="1"/>
</dbReference>
<feature type="transmembrane region" description="Helical" evidence="7">
    <location>
        <begin position="327"/>
        <end position="347"/>
    </location>
</feature>